<organism evidence="1 2">
    <name type="scientific">Rubroshorea leprosula</name>
    <dbReference type="NCBI Taxonomy" id="152421"/>
    <lineage>
        <taxon>Eukaryota</taxon>
        <taxon>Viridiplantae</taxon>
        <taxon>Streptophyta</taxon>
        <taxon>Embryophyta</taxon>
        <taxon>Tracheophyta</taxon>
        <taxon>Spermatophyta</taxon>
        <taxon>Magnoliopsida</taxon>
        <taxon>eudicotyledons</taxon>
        <taxon>Gunneridae</taxon>
        <taxon>Pentapetalae</taxon>
        <taxon>rosids</taxon>
        <taxon>malvids</taxon>
        <taxon>Malvales</taxon>
        <taxon>Dipterocarpaceae</taxon>
        <taxon>Rubroshorea</taxon>
    </lineage>
</organism>
<comment type="caution">
    <text evidence="1">The sequence shown here is derived from an EMBL/GenBank/DDBJ whole genome shotgun (WGS) entry which is preliminary data.</text>
</comment>
<name>A0AAV5L8Y6_9ROSI</name>
<evidence type="ECO:0000313" key="2">
    <source>
        <dbReference type="Proteomes" id="UP001054252"/>
    </source>
</evidence>
<dbReference type="EMBL" id="BPVZ01000101">
    <property type="protein sequence ID" value="GKV33487.1"/>
    <property type="molecule type" value="Genomic_DNA"/>
</dbReference>
<dbReference type="AlphaFoldDB" id="A0AAV5L8Y6"/>
<proteinExistence type="predicted"/>
<gene>
    <name evidence="1" type="ORF">SLEP1_g41997</name>
</gene>
<reference evidence="1 2" key="1">
    <citation type="journal article" date="2021" name="Commun. Biol.">
        <title>The genome of Shorea leprosula (Dipterocarpaceae) highlights the ecological relevance of drought in aseasonal tropical rainforests.</title>
        <authorList>
            <person name="Ng K.K.S."/>
            <person name="Kobayashi M.J."/>
            <person name="Fawcett J.A."/>
            <person name="Hatakeyama M."/>
            <person name="Paape T."/>
            <person name="Ng C.H."/>
            <person name="Ang C.C."/>
            <person name="Tnah L.H."/>
            <person name="Lee C.T."/>
            <person name="Nishiyama T."/>
            <person name="Sese J."/>
            <person name="O'Brien M.J."/>
            <person name="Copetti D."/>
            <person name="Mohd Noor M.I."/>
            <person name="Ong R.C."/>
            <person name="Putra M."/>
            <person name="Sireger I.Z."/>
            <person name="Indrioko S."/>
            <person name="Kosugi Y."/>
            <person name="Izuno A."/>
            <person name="Isagi Y."/>
            <person name="Lee S.L."/>
            <person name="Shimizu K.K."/>
        </authorList>
    </citation>
    <scope>NUCLEOTIDE SEQUENCE [LARGE SCALE GENOMIC DNA]</scope>
    <source>
        <strain evidence="1">214</strain>
    </source>
</reference>
<accession>A0AAV5L8Y6</accession>
<dbReference type="Proteomes" id="UP001054252">
    <property type="component" value="Unassembled WGS sequence"/>
</dbReference>
<keyword evidence="2" id="KW-1185">Reference proteome</keyword>
<sequence length="65" mass="6932">MLELSGFPATQACWSRSVLPPPMTLPSLSAFGFWEVLAVSSVQPTTGLDFCPTSWRSCAILSGVV</sequence>
<evidence type="ECO:0000313" key="1">
    <source>
        <dbReference type="EMBL" id="GKV33487.1"/>
    </source>
</evidence>
<protein>
    <submittedName>
        <fullName evidence="1">Uncharacterized protein</fullName>
    </submittedName>
</protein>